<dbReference type="Pfam" id="PF02424">
    <property type="entry name" value="ApbE"/>
    <property type="match status" value="1"/>
</dbReference>
<evidence type="ECO:0000256" key="7">
    <source>
        <dbReference type="ARBA" id="ARBA00022827"/>
    </source>
</evidence>
<dbReference type="PIRSF" id="PIRSF006268">
    <property type="entry name" value="ApbE"/>
    <property type="match status" value="1"/>
</dbReference>
<gene>
    <name evidence="12" type="ORF">H9850_08065</name>
</gene>
<dbReference type="AlphaFoldDB" id="A0A9D1WE63"/>
<dbReference type="PANTHER" id="PTHR30040:SF2">
    <property type="entry name" value="FAD:PROTEIN FMN TRANSFERASE"/>
    <property type="match status" value="1"/>
</dbReference>
<dbReference type="EC" id="2.7.1.180" evidence="2"/>
<keyword evidence="6 11" id="KW-0479">Metal-binding</keyword>
<evidence type="ECO:0000256" key="11">
    <source>
        <dbReference type="PIRSR" id="PIRSR006268-2"/>
    </source>
</evidence>
<dbReference type="GO" id="GO:0016740">
    <property type="term" value="F:transferase activity"/>
    <property type="evidence" value="ECO:0007669"/>
    <property type="project" value="UniProtKB-KW"/>
</dbReference>
<keyword evidence="5 12" id="KW-0808">Transferase</keyword>
<dbReference type="Proteomes" id="UP000886829">
    <property type="component" value="Unassembled WGS sequence"/>
</dbReference>
<evidence type="ECO:0000313" key="12">
    <source>
        <dbReference type="EMBL" id="HIX57408.1"/>
    </source>
</evidence>
<evidence type="ECO:0000256" key="5">
    <source>
        <dbReference type="ARBA" id="ARBA00022679"/>
    </source>
</evidence>
<comment type="similarity">
    <text evidence="1">Belongs to the ApbE family.</text>
</comment>
<dbReference type="PANTHER" id="PTHR30040">
    <property type="entry name" value="THIAMINE BIOSYNTHESIS LIPOPROTEIN APBE"/>
    <property type="match status" value="1"/>
</dbReference>
<comment type="cofactor">
    <cofactor evidence="11">
        <name>Mg(2+)</name>
        <dbReference type="ChEBI" id="CHEBI:18420"/>
    </cofactor>
    <cofactor evidence="11">
        <name>Mn(2+)</name>
        <dbReference type="ChEBI" id="CHEBI:29035"/>
    </cofactor>
    <text evidence="11">Magnesium. Can also use manganese.</text>
</comment>
<evidence type="ECO:0000313" key="13">
    <source>
        <dbReference type="Proteomes" id="UP000886829"/>
    </source>
</evidence>
<evidence type="ECO:0000256" key="4">
    <source>
        <dbReference type="ARBA" id="ARBA00022630"/>
    </source>
</evidence>
<evidence type="ECO:0000256" key="6">
    <source>
        <dbReference type="ARBA" id="ARBA00022723"/>
    </source>
</evidence>
<comment type="catalytic activity">
    <reaction evidence="10">
        <text>L-threonyl-[protein] + FAD = FMN-L-threonyl-[protein] + AMP + H(+)</text>
        <dbReference type="Rhea" id="RHEA:36847"/>
        <dbReference type="Rhea" id="RHEA-COMP:11060"/>
        <dbReference type="Rhea" id="RHEA-COMP:11061"/>
        <dbReference type="ChEBI" id="CHEBI:15378"/>
        <dbReference type="ChEBI" id="CHEBI:30013"/>
        <dbReference type="ChEBI" id="CHEBI:57692"/>
        <dbReference type="ChEBI" id="CHEBI:74257"/>
        <dbReference type="ChEBI" id="CHEBI:456215"/>
        <dbReference type="EC" id="2.7.1.180"/>
    </reaction>
</comment>
<accession>A0A9D1WE63</accession>
<proteinExistence type="inferred from homology"/>
<evidence type="ECO:0000256" key="2">
    <source>
        <dbReference type="ARBA" id="ARBA00011955"/>
    </source>
</evidence>
<name>A0A9D1WE63_9GAMM</name>
<evidence type="ECO:0000256" key="10">
    <source>
        <dbReference type="ARBA" id="ARBA00048540"/>
    </source>
</evidence>
<feature type="binding site" evidence="11">
    <location>
        <position position="339"/>
    </location>
    <ligand>
        <name>Mg(2+)</name>
        <dbReference type="ChEBI" id="CHEBI:18420"/>
    </ligand>
</feature>
<evidence type="ECO:0000256" key="1">
    <source>
        <dbReference type="ARBA" id="ARBA00008282"/>
    </source>
</evidence>
<feature type="binding site" evidence="11">
    <location>
        <position position="343"/>
    </location>
    <ligand>
        <name>Mg(2+)</name>
        <dbReference type="ChEBI" id="CHEBI:18420"/>
    </ligand>
</feature>
<dbReference type="GO" id="GO:0046872">
    <property type="term" value="F:metal ion binding"/>
    <property type="evidence" value="ECO:0007669"/>
    <property type="project" value="UniProtKB-KW"/>
</dbReference>
<dbReference type="EMBL" id="DXEV01000160">
    <property type="protein sequence ID" value="HIX57408.1"/>
    <property type="molecule type" value="Genomic_DNA"/>
</dbReference>
<keyword evidence="4" id="KW-0285">Flavoprotein</keyword>
<evidence type="ECO:0000256" key="3">
    <source>
        <dbReference type="ARBA" id="ARBA00016337"/>
    </source>
</evidence>
<organism evidence="12 13">
    <name type="scientific">Candidatus Anaerobiospirillum pullistercoris</name>
    <dbReference type="NCBI Taxonomy" id="2838452"/>
    <lineage>
        <taxon>Bacteria</taxon>
        <taxon>Pseudomonadati</taxon>
        <taxon>Pseudomonadota</taxon>
        <taxon>Gammaproteobacteria</taxon>
        <taxon>Aeromonadales</taxon>
        <taxon>Succinivibrionaceae</taxon>
        <taxon>Anaerobiospirillum</taxon>
    </lineage>
</organism>
<reference evidence="12" key="2">
    <citation type="submission" date="2021-04" db="EMBL/GenBank/DDBJ databases">
        <authorList>
            <person name="Gilroy R."/>
        </authorList>
    </citation>
    <scope>NUCLEOTIDE SEQUENCE</scope>
    <source>
        <strain evidence="12">USASDec5-558</strain>
    </source>
</reference>
<dbReference type="Gene3D" id="3.10.520.10">
    <property type="entry name" value="ApbE-like domains"/>
    <property type="match status" value="1"/>
</dbReference>
<sequence length="402" mass="43501">MNTQAQSALATTSPSKLSHRQFGLNWQQWCRISKRGLLAGVFALCLVPVLSACDQKTVSAPSDVITNKFTEVTKIQGKTFGTFYYITVPGGYPGGEATLRSDAEFVFTKVSNAISTFDPHAEIARFNAHKSTKDFVISGYLANILENVQRQSLRIDRSMDPTVGPLVNLWGFGPQGEVNESPSEEQIAETMQYVGLDKVELRNMENGAALVKSDPRVELDLSTIGEGLAADELAALMDEKGINNYMIAVAGAIRSKGANPEGKLWRVGIEDPMSQGQKVFTAVCPQGMAISTAGSYRNFFLDSKTGTFYSHIIDPSTGKPISHRTVSVSVIARSALETDALDTGLLVKGAKAAVEWGNQTETPVYAIEINEKGEEVASYSRAFTPYLKCVLNLSISPVPQGN</sequence>
<comment type="caution">
    <text evidence="12">The sequence shown here is derived from an EMBL/GenBank/DDBJ whole genome shotgun (WGS) entry which is preliminary data.</text>
</comment>
<protein>
    <recommendedName>
        <fullName evidence="3">FAD:protein FMN transferase</fullName>
        <ecNumber evidence="2">2.7.1.180</ecNumber>
    </recommendedName>
    <alternativeName>
        <fullName evidence="9">Flavin transferase</fullName>
    </alternativeName>
</protein>
<dbReference type="SUPFAM" id="SSF143631">
    <property type="entry name" value="ApbE-like"/>
    <property type="match status" value="1"/>
</dbReference>
<dbReference type="InterPro" id="IPR003374">
    <property type="entry name" value="ApbE-like_sf"/>
</dbReference>
<evidence type="ECO:0000256" key="8">
    <source>
        <dbReference type="ARBA" id="ARBA00022842"/>
    </source>
</evidence>
<keyword evidence="8 11" id="KW-0460">Magnesium</keyword>
<dbReference type="InterPro" id="IPR024932">
    <property type="entry name" value="ApbE"/>
</dbReference>
<feature type="binding site" evidence="11">
    <location>
        <position position="223"/>
    </location>
    <ligand>
        <name>Mg(2+)</name>
        <dbReference type="ChEBI" id="CHEBI:18420"/>
    </ligand>
</feature>
<evidence type="ECO:0000256" key="9">
    <source>
        <dbReference type="ARBA" id="ARBA00031306"/>
    </source>
</evidence>
<keyword evidence="7" id="KW-0274">FAD</keyword>
<reference evidence="12" key="1">
    <citation type="journal article" date="2021" name="PeerJ">
        <title>Extensive microbial diversity within the chicken gut microbiome revealed by metagenomics and culture.</title>
        <authorList>
            <person name="Gilroy R."/>
            <person name="Ravi A."/>
            <person name="Getino M."/>
            <person name="Pursley I."/>
            <person name="Horton D.L."/>
            <person name="Alikhan N.F."/>
            <person name="Baker D."/>
            <person name="Gharbi K."/>
            <person name="Hall N."/>
            <person name="Watson M."/>
            <person name="Adriaenssens E.M."/>
            <person name="Foster-Nyarko E."/>
            <person name="Jarju S."/>
            <person name="Secka A."/>
            <person name="Antonio M."/>
            <person name="Oren A."/>
            <person name="Chaudhuri R.R."/>
            <person name="La Ragione R."/>
            <person name="Hildebrand F."/>
            <person name="Pallen M.J."/>
        </authorList>
    </citation>
    <scope>NUCLEOTIDE SEQUENCE</scope>
    <source>
        <strain evidence="12">USASDec5-558</strain>
    </source>
</reference>